<feature type="compositionally biased region" description="Low complexity" evidence="1">
    <location>
        <begin position="234"/>
        <end position="243"/>
    </location>
</feature>
<keyword evidence="2" id="KW-0812">Transmembrane</keyword>
<keyword evidence="4" id="KW-1185">Reference proteome</keyword>
<feature type="transmembrane region" description="Helical" evidence="2">
    <location>
        <begin position="37"/>
        <end position="54"/>
    </location>
</feature>
<protein>
    <submittedName>
        <fullName evidence="3">Uncharacterized protein</fullName>
    </submittedName>
</protein>
<feature type="transmembrane region" description="Helical" evidence="2">
    <location>
        <begin position="6"/>
        <end position="25"/>
    </location>
</feature>
<feature type="region of interest" description="Disordered" evidence="1">
    <location>
        <begin position="233"/>
        <end position="273"/>
    </location>
</feature>
<keyword evidence="2" id="KW-1133">Transmembrane helix</keyword>
<evidence type="ECO:0000256" key="2">
    <source>
        <dbReference type="SAM" id="Phobius"/>
    </source>
</evidence>
<evidence type="ECO:0000313" key="3">
    <source>
        <dbReference type="EMBL" id="MDQ0391686.1"/>
    </source>
</evidence>
<feature type="transmembrane region" description="Helical" evidence="2">
    <location>
        <begin position="60"/>
        <end position="79"/>
    </location>
</feature>
<proteinExistence type="predicted"/>
<sequence>MDLQLFLALSAASYSAVIIAQMVITQVHRLPGSAKEFAMHAGVIVLAAAGYELFPAIYGYVAALALALTLLPALLIGMANRRLVASRFKDAALYARLAFLLHPTARMRFEARHCAALAQSTPEGRIAALAALQASATPDQASVLQMQILSQRGDWQGLAAFLARHPMRATPELVNHAIRAFGETGQLDAMVRAHASYAGALTGSTASLARLMVLAFCGRVEATRRQLATVAIMPPASGPSGRRPPCRPPDRVRRHAVSSAASTPAASIPGSAT</sequence>
<dbReference type="EMBL" id="JAUSVK010000001">
    <property type="protein sequence ID" value="MDQ0391686.1"/>
    <property type="molecule type" value="Genomic_DNA"/>
</dbReference>
<reference evidence="3 4" key="1">
    <citation type="submission" date="2023-07" db="EMBL/GenBank/DDBJ databases">
        <title>Genomic Encyclopedia of Type Strains, Phase IV (KMG-IV): sequencing the most valuable type-strain genomes for metagenomic binning, comparative biology and taxonomic classification.</title>
        <authorList>
            <person name="Goeker M."/>
        </authorList>
    </citation>
    <scope>NUCLEOTIDE SEQUENCE [LARGE SCALE GENOMIC DNA]</scope>
    <source>
        <strain evidence="3 4">DSM 5896</strain>
    </source>
</reference>
<name>A0ABU0FAV9_9HYPH</name>
<feature type="compositionally biased region" description="Low complexity" evidence="1">
    <location>
        <begin position="258"/>
        <end position="273"/>
    </location>
</feature>
<accession>A0ABU0FAV9</accession>
<keyword evidence="2" id="KW-0472">Membrane</keyword>
<dbReference type="RefSeq" id="WP_307424418.1">
    <property type="nucleotide sequence ID" value="NZ_JAUSVK010000001.1"/>
</dbReference>
<comment type="caution">
    <text evidence="3">The sequence shown here is derived from an EMBL/GenBank/DDBJ whole genome shotgun (WGS) entry which is preliminary data.</text>
</comment>
<organism evidence="3 4">
    <name type="scientific">Labrys monachus</name>
    <dbReference type="NCBI Taxonomy" id="217067"/>
    <lineage>
        <taxon>Bacteria</taxon>
        <taxon>Pseudomonadati</taxon>
        <taxon>Pseudomonadota</taxon>
        <taxon>Alphaproteobacteria</taxon>
        <taxon>Hyphomicrobiales</taxon>
        <taxon>Xanthobacteraceae</taxon>
        <taxon>Labrys</taxon>
    </lineage>
</organism>
<dbReference type="Proteomes" id="UP001237448">
    <property type="component" value="Unassembled WGS sequence"/>
</dbReference>
<gene>
    <name evidence="3" type="ORF">J3R73_001478</name>
</gene>
<evidence type="ECO:0000313" key="4">
    <source>
        <dbReference type="Proteomes" id="UP001237448"/>
    </source>
</evidence>
<evidence type="ECO:0000256" key="1">
    <source>
        <dbReference type="SAM" id="MobiDB-lite"/>
    </source>
</evidence>